<evidence type="ECO:0000256" key="8">
    <source>
        <dbReference type="ARBA" id="ARBA00023136"/>
    </source>
</evidence>
<evidence type="ECO:0000256" key="1">
    <source>
        <dbReference type="ARBA" id="ARBA00004141"/>
    </source>
</evidence>
<feature type="transmembrane region" description="Helical" evidence="12">
    <location>
        <begin position="80"/>
        <end position="100"/>
    </location>
</feature>
<sequence length="380" mass="41304">MPIEVSSEKYDRPLLIITMILLAIGTVMVFSSSSDISLDKFGSGTFYFRRHLLRVFVGLAVMVAAIFIDYRLLKRIAAPLFIASIVLLIATKVIFLIAGNYSPARWLYLGPLRIQTSDLARFATIIYLATYIDKKRDGIGDYVNGFLPPVIMTGIVMALIIIQPDYSTAVMIGLIATTMLFIGRAKLTHMLATGAVGLTILIPVMIAEPYRLYRITSFIRGIFDFSGANYQLQQSIISLGNGGMIGVGLGASIGKNLFLPEPHTDFILAIVGEEIGFGGIFVLITLYLAVFHRALRITKGCTDVFGIMLGIGLSVQIVSYAFINAAVVTGIVPTTGLPIPFISFGGSGLLMNLLSVGILLNISMAKRTVSRRSEARIRFA</sequence>
<dbReference type="GO" id="GO:0015648">
    <property type="term" value="F:lipid-linked peptidoglycan transporter activity"/>
    <property type="evidence" value="ECO:0007669"/>
    <property type="project" value="TreeGrafter"/>
</dbReference>
<keyword evidence="8 12" id="KW-0472">Membrane</keyword>
<dbReference type="PANTHER" id="PTHR30474:SF2">
    <property type="entry name" value="PEPTIDOGLYCAN GLYCOSYLTRANSFERASE FTSW-RELATED"/>
    <property type="match status" value="1"/>
</dbReference>
<dbReference type="GO" id="GO:0032153">
    <property type="term" value="C:cell division site"/>
    <property type="evidence" value="ECO:0007669"/>
    <property type="project" value="TreeGrafter"/>
</dbReference>
<dbReference type="AlphaFoldDB" id="A0A381QCQ6"/>
<evidence type="ECO:0000256" key="4">
    <source>
        <dbReference type="ARBA" id="ARBA00022692"/>
    </source>
</evidence>
<dbReference type="Pfam" id="PF01098">
    <property type="entry name" value="FTSW_RODA_SPOVE"/>
    <property type="match status" value="1"/>
</dbReference>
<feature type="transmembrane region" description="Helical" evidence="12">
    <location>
        <begin position="339"/>
        <end position="362"/>
    </location>
</feature>
<keyword evidence="4 12" id="KW-0812">Transmembrane</keyword>
<evidence type="ECO:0000256" key="2">
    <source>
        <dbReference type="ARBA" id="ARBA00022676"/>
    </source>
</evidence>
<gene>
    <name evidence="13" type="ORF">METZ01_LOCUS28287</name>
</gene>
<dbReference type="GO" id="GO:0008360">
    <property type="term" value="P:regulation of cell shape"/>
    <property type="evidence" value="ECO:0007669"/>
    <property type="project" value="UniProtKB-KW"/>
</dbReference>
<keyword evidence="5" id="KW-0133">Cell shape</keyword>
<protein>
    <recommendedName>
        <fullName evidence="10">peptidoglycan glycosyltransferase</fullName>
        <ecNumber evidence="10">2.4.99.28</ecNumber>
    </recommendedName>
    <alternativeName>
        <fullName evidence="9">Peptidoglycan polymerase</fullName>
    </alternativeName>
</protein>
<feature type="transmembrane region" description="Helical" evidence="12">
    <location>
        <begin position="12"/>
        <end position="31"/>
    </location>
</feature>
<dbReference type="PANTHER" id="PTHR30474">
    <property type="entry name" value="CELL CYCLE PROTEIN"/>
    <property type="match status" value="1"/>
</dbReference>
<keyword evidence="7 12" id="KW-1133">Transmembrane helix</keyword>
<dbReference type="InterPro" id="IPR001182">
    <property type="entry name" value="FtsW/RodA"/>
</dbReference>
<keyword evidence="2" id="KW-0328">Glycosyltransferase</keyword>
<keyword evidence="6" id="KW-0573">Peptidoglycan synthesis</keyword>
<feature type="transmembrane region" description="Helical" evidence="12">
    <location>
        <begin position="304"/>
        <end position="327"/>
    </location>
</feature>
<evidence type="ECO:0000256" key="9">
    <source>
        <dbReference type="ARBA" id="ARBA00032370"/>
    </source>
</evidence>
<feature type="transmembrane region" description="Helical" evidence="12">
    <location>
        <begin position="266"/>
        <end position="292"/>
    </location>
</feature>
<comment type="catalytic activity">
    <reaction evidence="11">
        <text>[GlcNAc-(1-&gt;4)-Mur2Ac(oyl-L-Ala-gamma-D-Glu-L-Lys-D-Ala-D-Ala)](n)-di-trans,octa-cis-undecaprenyl diphosphate + beta-D-GlcNAc-(1-&gt;4)-Mur2Ac(oyl-L-Ala-gamma-D-Glu-L-Lys-D-Ala-D-Ala)-di-trans,octa-cis-undecaprenyl diphosphate = [GlcNAc-(1-&gt;4)-Mur2Ac(oyl-L-Ala-gamma-D-Glu-L-Lys-D-Ala-D-Ala)](n+1)-di-trans,octa-cis-undecaprenyl diphosphate + di-trans,octa-cis-undecaprenyl diphosphate + H(+)</text>
        <dbReference type="Rhea" id="RHEA:23708"/>
        <dbReference type="Rhea" id="RHEA-COMP:9602"/>
        <dbReference type="Rhea" id="RHEA-COMP:9603"/>
        <dbReference type="ChEBI" id="CHEBI:15378"/>
        <dbReference type="ChEBI" id="CHEBI:58405"/>
        <dbReference type="ChEBI" id="CHEBI:60033"/>
        <dbReference type="ChEBI" id="CHEBI:78435"/>
        <dbReference type="EC" id="2.4.99.28"/>
    </reaction>
</comment>
<accession>A0A381QCQ6</accession>
<dbReference type="GO" id="GO:0005886">
    <property type="term" value="C:plasma membrane"/>
    <property type="evidence" value="ECO:0007669"/>
    <property type="project" value="TreeGrafter"/>
</dbReference>
<comment type="subcellular location">
    <subcellularLocation>
        <location evidence="1">Membrane</location>
        <topology evidence="1">Multi-pass membrane protein</topology>
    </subcellularLocation>
</comment>
<proteinExistence type="predicted"/>
<reference evidence="13" key="1">
    <citation type="submission" date="2018-05" db="EMBL/GenBank/DDBJ databases">
        <authorList>
            <person name="Lanie J.A."/>
            <person name="Ng W.-L."/>
            <person name="Kazmierczak K.M."/>
            <person name="Andrzejewski T.M."/>
            <person name="Davidsen T.M."/>
            <person name="Wayne K.J."/>
            <person name="Tettelin H."/>
            <person name="Glass J.I."/>
            <person name="Rusch D."/>
            <person name="Podicherti R."/>
            <person name="Tsui H.-C.T."/>
            <person name="Winkler M.E."/>
        </authorList>
    </citation>
    <scope>NUCLEOTIDE SEQUENCE</scope>
</reference>
<evidence type="ECO:0000256" key="3">
    <source>
        <dbReference type="ARBA" id="ARBA00022679"/>
    </source>
</evidence>
<feature type="transmembrane region" description="Helical" evidence="12">
    <location>
        <begin position="190"/>
        <end position="207"/>
    </location>
</feature>
<feature type="transmembrane region" description="Helical" evidence="12">
    <location>
        <begin position="142"/>
        <end position="160"/>
    </location>
</feature>
<name>A0A381QCQ6_9ZZZZ</name>
<evidence type="ECO:0000313" key="13">
    <source>
        <dbReference type="EMBL" id="SUZ75433.1"/>
    </source>
</evidence>
<evidence type="ECO:0000256" key="6">
    <source>
        <dbReference type="ARBA" id="ARBA00022984"/>
    </source>
</evidence>
<evidence type="ECO:0000256" key="7">
    <source>
        <dbReference type="ARBA" id="ARBA00022989"/>
    </source>
</evidence>
<feature type="transmembrane region" description="Helical" evidence="12">
    <location>
        <begin position="51"/>
        <end position="68"/>
    </location>
</feature>
<dbReference type="GO" id="GO:0008955">
    <property type="term" value="F:peptidoglycan glycosyltransferase activity"/>
    <property type="evidence" value="ECO:0007669"/>
    <property type="project" value="UniProtKB-EC"/>
</dbReference>
<dbReference type="EC" id="2.4.99.28" evidence="10"/>
<evidence type="ECO:0000256" key="10">
    <source>
        <dbReference type="ARBA" id="ARBA00044770"/>
    </source>
</evidence>
<dbReference type="EMBL" id="UINC01001245">
    <property type="protein sequence ID" value="SUZ75433.1"/>
    <property type="molecule type" value="Genomic_DNA"/>
</dbReference>
<dbReference type="GO" id="GO:0009252">
    <property type="term" value="P:peptidoglycan biosynthetic process"/>
    <property type="evidence" value="ECO:0007669"/>
    <property type="project" value="UniProtKB-KW"/>
</dbReference>
<dbReference type="GO" id="GO:0051301">
    <property type="term" value="P:cell division"/>
    <property type="evidence" value="ECO:0007669"/>
    <property type="project" value="InterPro"/>
</dbReference>
<evidence type="ECO:0000256" key="5">
    <source>
        <dbReference type="ARBA" id="ARBA00022960"/>
    </source>
</evidence>
<evidence type="ECO:0000256" key="12">
    <source>
        <dbReference type="SAM" id="Phobius"/>
    </source>
</evidence>
<organism evidence="13">
    <name type="scientific">marine metagenome</name>
    <dbReference type="NCBI Taxonomy" id="408172"/>
    <lineage>
        <taxon>unclassified sequences</taxon>
        <taxon>metagenomes</taxon>
        <taxon>ecological metagenomes</taxon>
    </lineage>
</organism>
<evidence type="ECO:0000256" key="11">
    <source>
        <dbReference type="ARBA" id="ARBA00049902"/>
    </source>
</evidence>
<keyword evidence="3" id="KW-0808">Transferase</keyword>
<feature type="transmembrane region" description="Helical" evidence="12">
    <location>
        <begin position="166"/>
        <end position="183"/>
    </location>
</feature>